<reference evidence="2" key="1">
    <citation type="submission" date="2017-06" db="EMBL/GenBank/DDBJ databases">
        <authorList>
            <person name="Varghese N."/>
            <person name="Submissions S."/>
        </authorList>
    </citation>
    <scope>NUCLEOTIDE SEQUENCE [LARGE SCALE GENOMIC DNA]</scope>
    <source>
        <strain evidence="2">JCM 23211</strain>
    </source>
</reference>
<dbReference type="AlphaFoldDB" id="A0A239MQC6"/>
<evidence type="ECO:0000313" key="2">
    <source>
        <dbReference type="Proteomes" id="UP000198327"/>
    </source>
</evidence>
<dbReference type="Proteomes" id="UP000198327">
    <property type="component" value="Unassembled WGS sequence"/>
</dbReference>
<organism evidence="1 2">
    <name type="scientific">Rhodococcoides kyotonense</name>
    <dbReference type="NCBI Taxonomy" id="398843"/>
    <lineage>
        <taxon>Bacteria</taxon>
        <taxon>Bacillati</taxon>
        <taxon>Actinomycetota</taxon>
        <taxon>Actinomycetes</taxon>
        <taxon>Mycobacteriales</taxon>
        <taxon>Nocardiaceae</taxon>
        <taxon>Rhodococcoides</taxon>
    </lineage>
</organism>
<keyword evidence="2" id="KW-1185">Reference proteome</keyword>
<gene>
    <name evidence="1" type="ORF">SAMN05421642_1212</name>
</gene>
<proteinExistence type="predicted"/>
<sequence>MDLHGDDELSSDMKLDVVDGPYTLTVEGEIFTVRARSGASGTYDYTWDSGPNSGY</sequence>
<accession>A0A239MQC6</accession>
<name>A0A239MQC6_9NOCA</name>
<protein>
    <submittedName>
        <fullName evidence="1">Uncharacterized protein</fullName>
    </submittedName>
</protein>
<dbReference type="EMBL" id="FZOW01000021">
    <property type="protein sequence ID" value="SNT44921.1"/>
    <property type="molecule type" value="Genomic_DNA"/>
</dbReference>
<evidence type="ECO:0000313" key="1">
    <source>
        <dbReference type="EMBL" id="SNT44921.1"/>
    </source>
</evidence>